<comment type="catalytic activity">
    <reaction evidence="1">
        <text>[protein]-peptidylproline (omega=180) = [protein]-peptidylproline (omega=0)</text>
        <dbReference type="Rhea" id="RHEA:16237"/>
        <dbReference type="Rhea" id="RHEA-COMP:10747"/>
        <dbReference type="Rhea" id="RHEA-COMP:10748"/>
        <dbReference type="ChEBI" id="CHEBI:83833"/>
        <dbReference type="ChEBI" id="CHEBI:83834"/>
        <dbReference type="EC" id="5.2.1.8"/>
    </reaction>
</comment>
<keyword evidence="5 6" id="KW-0413">Isomerase</keyword>
<feature type="region of interest" description="Disordered" evidence="7">
    <location>
        <begin position="258"/>
        <end position="295"/>
    </location>
</feature>
<evidence type="ECO:0000256" key="2">
    <source>
        <dbReference type="ARBA" id="ARBA00013194"/>
    </source>
</evidence>
<dbReference type="GO" id="GO:0003755">
    <property type="term" value="F:peptidyl-prolyl cis-trans isomerase activity"/>
    <property type="evidence" value="ECO:0007669"/>
    <property type="project" value="UniProtKB-KW"/>
</dbReference>
<organism evidence="9 10">
    <name type="scientific">Leptolyngbya iicbica LK</name>
    <dbReference type="NCBI Taxonomy" id="2294035"/>
    <lineage>
        <taxon>Bacteria</taxon>
        <taxon>Bacillati</taxon>
        <taxon>Cyanobacteriota</taxon>
        <taxon>Cyanophyceae</taxon>
        <taxon>Leptolyngbyales</taxon>
        <taxon>Leptolyngbyaceae</taxon>
        <taxon>Leptolyngbya group</taxon>
        <taxon>Leptolyngbya</taxon>
        <taxon>Leptolyngbya iicbica</taxon>
    </lineage>
</organism>
<dbReference type="SUPFAM" id="SSF54534">
    <property type="entry name" value="FKBP-like"/>
    <property type="match status" value="1"/>
</dbReference>
<dbReference type="InterPro" id="IPR050245">
    <property type="entry name" value="PrsA_foldase"/>
</dbReference>
<keyword evidence="10" id="KW-1185">Reference proteome</keyword>
<accession>A0A4Q7E8Q9</accession>
<name>A0A4Q7E8Q9_9CYAN</name>
<evidence type="ECO:0000256" key="3">
    <source>
        <dbReference type="ARBA" id="ARBA00022729"/>
    </source>
</evidence>
<feature type="domain" description="PpiC" evidence="8">
    <location>
        <begin position="110"/>
        <end position="205"/>
    </location>
</feature>
<evidence type="ECO:0000259" key="8">
    <source>
        <dbReference type="PROSITE" id="PS50198"/>
    </source>
</evidence>
<sequence length="295" mass="33096">MDLLKVGDRVLQSEELVPLLSKTNLLSRVIQEVIIDDAIADVELTEDEIQAAEAEFCQRNQISNPEEANAWAKQQYGTSDLIRTTAIRDRQLAKFKQQQFGKDLESYFLQRKSRLDRVLYSLIRTSQLGLAQELYYRIHDDGQPFADLAKEYSEGQESKTGGLIGPVELSVPNPALAGLLSVSKPGQIWPPKRIGEWYVVIRLEKFFPAQLDEQTEQRLLEELFQNWMREQLQQSPVTIPTADTLTVPAQDVPPELAASIPLNRDEITPATSPKADISVAPDASAAANSPDDPWQ</sequence>
<dbReference type="OrthoDB" id="507969at2"/>
<dbReference type="InterPro" id="IPR046357">
    <property type="entry name" value="PPIase_dom_sf"/>
</dbReference>
<dbReference type="PANTHER" id="PTHR47245:SF1">
    <property type="entry name" value="FOLDASE PROTEIN PRSA"/>
    <property type="match status" value="1"/>
</dbReference>
<dbReference type="AlphaFoldDB" id="A0A4Q7E8Q9"/>
<dbReference type="Gene3D" id="3.10.50.40">
    <property type="match status" value="1"/>
</dbReference>
<feature type="compositionally biased region" description="Low complexity" evidence="7">
    <location>
        <begin position="275"/>
        <end position="295"/>
    </location>
</feature>
<dbReference type="InterPro" id="IPR000297">
    <property type="entry name" value="PPIase_PpiC"/>
</dbReference>
<evidence type="ECO:0000256" key="7">
    <source>
        <dbReference type="SAM" id="MobiDB-lite"/>
    </source>
</evidence>
<proteinExistence type="predicted"/>
<evidence type="ECO:0000313" key="9">
    <source>
        <dbReference type="EMBL" id="RZM78901.1"/>
    </source>
</evidence>
<keyword evidence="3" id="KW-0732">Signal</keyword>
<keyword evidence="4 6" id="KW-0697">Rotamase</keyword>
<evidence type="ECO:0000313" key="10">
    <source>
        <dbReference type="Proteomes" id="UP000292459"/>
    </source>
</evidence>
<dbReference type="PANTHER" id="PTHR47245">
    <property type="entry name" value="PEPTIDYLPROLYL ISOMERASE"/>
    <property type="match status" value="1"/>
</dbReference>
<dbReference type="Proteomes" id="UP000292459">
    <property type="component" value="Unassembled WGS sequence"/>
</dbReference>
<gene>
    <name evidence="9" type="ORF">DYY88_08950</name>
</gene>
<evidence type="ECO:0000256" key="6">
    <source>
        <dbReference type="PROSITE-ProRule" id="PRU00278"/>
    </source>
</evidence>
<reference evidence="9 10" key="1">
    <citation type="submission" date="2018-11" db="EMBL/GenBank/DDBJ databases">
        <title>Whole genome sequencing of an environmental sample.</title>
        <authorList>
            <person name="Sarangi A.N."/>
            <person name="Singh D."/>
            <person name="Tripathy S."/>
        </authorList>
    </citation>
    <scope>NUCLEOTIDE SEQUENCE [LARGE SCALE GENOMIC DNA]</scope>
    <source>
        <strain evidence="9 10">Lakshadweep</strain>
    </source>
</reference>
<dbReference type="EC" id="5.2.1.8" evidence="2"/>
<dbReference type="Pfam" id="PF00639">
    <property type="entry name" value="Rotamase"/>
    <property type="match status" value="1"/>
</dbReference>
<evidence type="ECO:0000256" key="1">
    <source>
        <dbReference type="ARBA" id="ARBA00000971"/>
    </source>
</evidence>
<dbReference type="RefSeq" id="WP_063776197.1">
    <property type="nucleotide sequence ID" value="NZ_QVFV01000002.1"/>
</dbReference>
<evidence type="ECO:0000256" key="5">
    <source>
        <dbReference type="ARBA" id="ARBA00023235"/>
    </source>
</evidence>
<evidence type="ECO:0000256" key="4">
    <source>
        <dbReference type="ARBA" id="ARBA00023110"/>
    </source>
</evidence>
<comment type="caution">
    <text evidence="9">The sequence shown here is derived from an EMBL/GenBank/DDBJ whole genome shotgun (WGS) entry which is preliminary data.</text>
</comment>
<dbReference type="PROSITE" id="PS50198">
    <property type="entry name" value="PPIC_PPIASE_2"/>
    <property type="match status" value="1"/>
</dbReference>
<protein>
    <recommendedName>
        <fullName evidence="2">peptidylprolyl isomerase</fullName>
        <ecNumber evidence="2">5.2.1.8</ecNumber>
    </recommendedName>
</protein>
<dbReference type="EMBL" id="QVFV01000002">
    <property type="protein sequence ID" value="RZM78901.1"/>
    <property type="molecule type" value="Genomic_DNA"/>
</dbReference>